<sequence length="43" mass="5160">MHNLQTCIVVHHLLQYKRCLTHLIVILKIHKLIHQNPLQNKLN</sequence>
<keyword evidence="2" id="KW-1185">Reference proteome</keyword>
<organism evidence="1 2">
    <name type="scientific">Schistosoma mattheei</name>
    <dbReference type="NCBI Taxonomy" id="31246"/>
    <lineage>
        <taxon>Eukaryota</taxon>
        <taxon>Metazoa</taxon>
        <taxon>Spiralia</taxon>
        <taxon>Lophotrochozoa</taxon>
        <taxon>Platyhelminthes</taxon>
        <taxon>Trematoda</taxon>
        <taxon>Digenea</taxon>
        <taxon>Strigeidida</taxon>
        <taxon>Schistosomatoidea</taxon>
        <taxon>Schistosomatidae</taxon>
        <taxon>Schistosoma</taxon>
    </lineage>
</organism>
<accession>A0A3P8AQ16</accession>
<name>A0A3P8AQ16_9TREM</name>
<dbReference type="EMBL" id="UZAL01007887">
    <property type="protein sequence ID" value="VDO99027.1"/>
    <property type="molecule type" value="Genomic_DNA"/>
</dbReference>
<evidence type="ECO:0000313" key="1">
    <source>
        <dbReference type="EMBL" id="VDO99027.1"/>
    </source>
</evidence>
<reference evidence="1 2" key="1">
    <citation type="submission" date="2018-11" db="EMBL/GenBank/DDBJ databases">
        <authorList>
            <consortium name="Pathogen Informatics"/>
        </authorList>
    </citation>
    <scope>NUCLEOTIDE SEQUENCE [LARGE SCALE GENOMIC DNA]</scope>
    <source>
        <strain>Denwood</strain>
        <strain evidence="2">Zambia</strain>
    </source>
</reference>
<proteinExistence type="predicted"/>
<protein>
    <submittedName>
        <fullName evidence="1">Uncharacterized protein</fullName>
    </submittedName>
</protein>
<dbReference type="AlphaFoldDB" id="A0A3P8AQ16"/>
<gene>
    <name evidence="1" type="ORF">SMTD_LOCUS3779</name>
</gene>
<evidence type="ECO:0000313" key="2">
    <source>
        <dbReference type="Proteomes" id="UP000269396"/>
    </source>
</evidence>
<dbReference type="Proteomes" id="UP000269396">
    <property type="component" value="Unassembled WGS sequence"/>
</dbReference>